<feature type="region of interest" description="Disordered" evidence="1">
    <location>
        <begin position="171"/>
        <end position="249"/>
    </location>
</feature>
<feature type="compositionally biased region" description="Low complexity" evidence="1">
    <location>
        <begin position="220"/>
        <end position="249"/>
    </location>
</feature>
<evidence type="ECO:0008006" key="4">
    <source>
        <dbReference type="Google" id="ProtNLM"/>
    </source>
</evidence>
<feature type="compositionally biased region" description="Low complexity" evidence="1">
    <location>
        <begin position="326"/>
        <end position="352"/>
    </location>
</feature>
<proteinExistence type="predicted"/>
<comment type="caution">
    <text evidence="2">The sequence shown here is derived from an EMBL/GenBank/DDBJ whole genome shotgun (WGS) entry which is preliminary data.</text>
</comment>
<feature type="compositionally biased region" description="Polar residues" evidence="1">
    <location>
        <begin position="297"/>
        <end position="308"/>
    </location>
</feature>
<dbReference type="Proteomes" id="UP001642482">
    <property type="component" value="Unassembled WGS sequence"/>
</dbReference>
<evidence type="ECO:0000313" key="2">
    <source>
        <dbReference type="EMBL" id="CAK7210172.1"/>
    </source>
</evidence>
<name>A0ABP0ASC3_9PEZI</name>
<evidence type="ECO:0000256" key="1">
    <source>
        <dbReference type="SAM" id="MobiDB-lite"/>
    </source>
</evidence>
<organism evidence="2 3">
    <name type="scientific">Sporothrix eucalyptigena</name>
    <dbReference type="NCBI Taxonomy" id="1812306"/>
    <lineage>
        <taxon>Eukaryota</taxon>
        <taxon>Fungi</taxon>
        <taxon>Dikarya</taxon>
        <taxon>Ascomycota</taxon>
        <taxon>Pezizomycotina</taxon>
        <taxon>Sordariomycetes</taxon>
        <taxon>Sordariomycetidae</taxon>
        <taxon>Ophiostomatales</taxon>
        <taxon>Ophiostomataceae</taxon>
        <taxon>Sporothrix</taxon>
    </lineage>
</organism>
<dbReference type="EMBL" id="CAWUHD010000004">
    <property type="protein sequence ID" value="CAK7210172.1"/>
    <property type="molecule type" value="Genomic_DNA"/>
</dbReference>
<feature type="compositionally biased region" description="Low complexity" evidence="1">
    <location>
        <begin position="263"/>
        <end position="288"/>
    </location>
</feature>
<gene>
    <name evidence="2" type="ORF">SEUCBS140593_000743</name>
</gene>
<evidence type="ECO:0000313" key="3">
    <source>
        <dbReference type="Proteomes" id="UP001642482"/>
    </source>
</evidence>
<protein>
    <recommendedName>
        <fullName evidence="4">Basic proline-rich protein</fullName>
    </recommendedName>
</protein>
<accession>A0ABP0ASC3</accession>
<feature type="region of interest" description="Disordered" evidence="1">
    <location>
        <begin position="1"/>
        <end position="150"/>
    </location>
</feature>
<reference evidence="2 3" key="1">
    <citation type="submission" date="2024-01" db="EMBL/GenBank/DDBJ databases">
        <authorList>
            <person name="Allen C."/>
            <person name="Tagirdzhanova G."/>
        </authorList>
    </citation>
    <scope>NUCLEOTIDE SEQUENCE [LARGE SCALE GENOMIC DNA]</scope>
</reference>
<feature type="region of interest" description="Disordered" evidence="1">
    <location>
        <begin position="326"/>
        <end position="409"/>
    </location>
</feature>
<feature type="region of interest" description="Disordered" evidence="1">
    <location>
        <begin position="263"/>
        <end position="312"/>
    </location>
</feature>
<sequence>MEPVPETERMEEFRSSPLPTMRLQSSSSSSFTFASPTPLPPRVSSSDPDSNLRKPANLRRSTEPPSPSSPSWAASPSILPYRPRTASPLSGSHMRSRSTASALNPPAMGRTRSMPGVNGAGHLQFFTDPRTSSPTLSHRPPALTMRTPKKSLVEDVFPSSPTRVSVIHDSDRQLHERNSSPNLGIHTLPSIPANGTLNTSITSQPLARTRRPQSPYRRLSSTSSGSASSATATPYTASAPSLSSTTSSSSITSVASVSSVASTSSTASSASSPSTNTPSATPTAATPPIDVIPPASVTVTPPASTASSPLYRPSDTLLSAPSYSSLGGLSTSSASVPSTPTSTRSRSPSISSLETIPDSPDAEEAALEAERMAQLKAAADAVDGDGKGGRSSLDVPTRGRTLSFGSRDKRKRWSVCGAERRGDLDLETIWED</sequence>
<feature type="compositionally biased region" description="Polar residues" evidence="1">
    <location>
        <begin position="193"/>
        <end position="206"/>
    </location>
</feature>
<feature type="compositionally biased region" description="Basic and acidic residues" evidence="1">
    <location>
        <begin position="1"/>
        <end position="14"/>
    </location>
</feature>
<keyword evidence="3" id="KW-1185">Reference proteome</keyword>